<evidence type="ECO:0000313" key="1">
    <source>
        <dbReference type="EMBL" id="TFK77057.1"/>
    </source>
</evidence>
<organism evidence="1 2">
    <name type="scientific">Pluteus cervinus</name>
    <dbReference type="NCBI Taxonomy" id="181527"/>
    <lineage>
        <taxon>Eukaryota</taxon>
        <taxon>Fungi</taxon>
        <taxon>Dikarya</taxon>
        <taxon>Basidiomycota</taxon>
        <taxon>Agaricomycotina</taxon>
        <taxon>Agaricomycetes</taxon>
        <taxon>Agaricomycetidae</taxon>
        <taxon>Agaricales</taxon>
        <taxon>Pluteineae</taxon>
        <taxon>Pluteaceae</taxon>
        <taxon>Pluteus</taxon>
    </lineage>
</organism>
<accession>A0ACD3BHL5</accession>
<evidence type="ECO:0000313" key="2">
    <source>
        <dbReference type="Proteomes" id="UP000308600"/>
    </source>
</evidence>
<dbReference type="EMBL" id="ML208259">
    <property type="protein sequence ID" value="TFK77057.1"/>
    <property type="molecule type" value="Genomic_DNA"/>
</dbReference>
<reference evidence="1 2" key="1">
    <citation type="journal article" date="2019" name="Nat. Ecol. Evol.">
        <title>Megaphylogeny resolves global patterns of mushroom evolution.</title>
        <authorList>
            <person name="Varga T."/>
            <person name="Krizsan K."/>
            <person name="Foldi C."/>
            <person name="Dima B."/>
            <person name="Sanchez-Garcia M."/>
            <person name="Sanchez-Ramirez S."/>
            <person name="Szollosi G.J."/>
            <person name="Szarkandi J.G."/>
            <person name="Papp V."/>
            <person name="Albert L."/>
            <person name="Andreopoulos W."/>
            <person name="Angelini C."/>
            <person name="Antonin V."/>
            <person name="Barry K.W."/>
            <person name="Bougher N.L."/>
            <person name="Buchanan P."/>
            <person name="Buyck B."/>
            <person name="Bense V."/>
            <person name="Catcheside P."/>
            <person name="Chovatia M."/>
            <person name="Cooper J."/>
            <person name="Damon W."/>
            <person name="Desjardin D."/>
            <person name="Finy P."/>
            <person name="Geml J."/>
            <person name="Haridas S."/>
            <person name="Hughes K."/>
            <person name="Justo A."/>
            <person name="Karasinski D."/>
            <person name="Kautmanova I."/>
            <person name="Kiss B."/>
            <person name="Kocsube S."/>
            <person name="Kotiranta H."/>
            <person name="LaButti K.M."/>
            <person name="Lechner B.E."/>
            <person name="Liimatainen K."/>
            <person name="Lipzen A."/>
            <person name="Lukacs Z."/>
            <person name="Mihaltcheva S."/>
            <person name="Morgado L.N."/>
            <person name="Niskanen T."/>
            <person name="Noordeloos M.E."/>
            <person name="Ohm R.A."/>
            <person name="Ortiz-Santana B."/>
            <person name="Ovrebo C."/>
            <person name="Racz N."/>
            <person name="Riley R."/>
            <person name="Savchenko A."/>
            <person name="Shiryaev A."/>
            <person name="Soop K."/>
            <person name="Spirin V."/>
            <person name="Szebenyi C."/>
            <person name="Tomsovsky M."/>
            <person name="Tulloss R.E."/>
            <person name="Uehling J."/>
            <person name="Grigoriev I.V."/>
            <person name="Vagvolgyi C."/>
            <person name="Papp T."/>
            <person name="Martin F.M."/>
            <person name="Miettinen O."/>
            <person name="Hibbett D.S."/>
            <person name="Nagy L.G."/>
        </authorList>
    </citation>
    <scope>NUCLEOTIDE SEQUENCE [LARGE SCALE GENOMIC DNA]</scope>
    <source>
        <strain evidence="1 2">NL-1719</strain>
    </source>
</reference>
<sequence>MSVATKNPFALLDDDNSESSPPAASKAAPAPAPATRGQQKSRGGPASRAGNYYARGGGTRSAPKDQQPAGAEDSTAPERQKRPEGRGRGGRGGGRGGNRDGGNRDGGNREGGRGGRRPFDRHSQTGKTDSDKKLHQSWGGDDGNTELKTEQAARNDAAAEGVASTEWGASTTNDWGTGGGGGGGDWSTNNAEPAAAESWGGGDAAPAPEADKPEREGRPRREREPEEEDNTLTLDQYIAQQKEKENLPKLEVRRANDGTDENWKDVKPLEKNEDDETYFIGKSKSAPKARAKKEEKVYLEIDARFERPDRGGRGRGGRGGDRDRGRGRGRGGYAPRGGRQTGPALNVDDEVAFPSLS</sequence>
<gene>
    <name evidence="1" type="ORF">BDN72DRAFT_873503</name>
</gene>
<name>A0ACD3BHL5_9AGAR</name>
<dbReference type="Proteomes" id="UP000308600">
    <property type="component" value="Unassembled WGS sequence"/>
</dbReference>
<proteinExistence type="predicted"/>
<keyword evidence="2" id="KW-1185">Reference proteome</keyword>
<protein>
    <submittedName>
        <fullName evidence="1">Uncharacterized protein</fullName>
    </submittedName>
</protein>